<evidence type="ECO:0000313" key="2">
    <source>
        <dbReference type="EMBL" id="MBB5836910.1"/>
    </source>
</evidence>
<accession>A0A7W9MV72</accession>
<evidence type="ECO:0000313" key="3">
    <source>
        <dbReference type="Proteomes" id="UP000549971"/>
    </source>
</evidence>
<sequence>MWAVIGVWDIDADAIEPLRDQLTLMASSKIGLPGFVHGTWTRDGHMIQVYADEADARRYHQAMIDQGAVEPPGVRNVVWAVAEVGAESDASGWTDRAGQHHPPTTSPEPPG</sequence>
<evidence type="ECO:0000256" key="1">
    <source>
        <dbReference type="SAM" id="MobiDB-lite"/>
    </source>
</evidence>
<dbReference type="EMBL" id="JACHMY010000001">
    <property type="protein sequence ID" value="MBB5836910.1"/>
    <property type="molecule type" value="Genomic_DNA"/>
</dbReference>
<name>A0A7W9MV72_9ACTN</name>
<reference evidence="2 3" key="1">
    <citation type="submission" date="2020-08" db="EMBL/GenBank/DDBJ databases">
        <title>Sequencing the genomes of 1000 actinobacteria strains.</title>
        <authorList>
            <person name="Klenk H.-P."/>
        </authorList>
    </citation>
    <scope>NUCLEOTIDE SEQUENCE [LARGE SCALE GENOMIC DNA]</scope>
    <source>
        <strain evidence="2 3">DSM 28967</strain>
    </source>
</reference>
<proteinExistence type="predicted"/>
<dbReference type="RefSeq" id="WP_184796494.1">
    <property type="nucleotide sequence ID" value="NZ_JACHMY010000001.1"/>
</dbReference>
<keyword evidence="3" id="KW-1185">Reference proteome</keyword>
<organism evidence="2 3">
    <name type="scientific">Kribbella italica</name>
    <dbReference type="NCBI Taxonomy" id="1540520"/>
    <lineage>
        <taxon>Bacteria</taxon>
        <taxon>Bacillati</taxon>
        <taxon>Actinomycetota</taxon>
        <taxon>Actinomycetes</taxon>
        <taxon>Propionibacteriales</taxon>
        <taxon>Kribbellaceae</taxon>
        <taxon>Kribbella</taxon>
    </lineage>
</organism>
<dbReference type="Proteomes" id="UP000549971">
    <property type="component" value="Unassembled WGS sequence"/>
</dbReference>
<comment type="caution">
    <text evidence="2">The sequence shown here is derived from an EMBL/GenBank/DDBJ whole genome shotgun (WGS) entry which is preliminary data.</text>
</comment>
<gene>
    <name evidence="2" type="ORF">HDA39_003644</name>
</gene>
<feature type="region of interest" description="Disordered" evidence="1">
    <location>
        <begin position="89"/>
        <end position="111"/>
    </location>
</feature>
<protein>
    <submittedName>
        <fullName evidence="2">Uncharacterized protein</fullName>
    </submittedName>
</protein>
<dbReference type="AlphaFoldDB" id="A0A7W9MV72"/>